<dbReference type="AlphaFoldDB" id="A0AAV4T5T8"/>
<evidence type="ECO:0000313" key="3">
    <source>
        <dbReference type="Proteomes" id="UP001054945"/>
    </source>
</evidence>
<evidence type="ECO:0000313" key="2">
    <source>
        <dbReference type="EMBL" id="GIY41953.1"/>
    </source>
</evidence>
<feature type="region of interest" description="Disordered" evidence="1">
    <location>
        <begin position="261"/>
        <end position="293"/>
    </location>
</feature>
<sequence>MSSRIRKPQVEILAIFLIWKLDKKYKKINRIPIMMNFQSKRKSGINKIDKSEKTPGGDTNDIFDLEYHQRFQAANVQKSNEDKYPNAYSVPQIYLDNKALESSSAAPFLGITDQTRVRKPPGGDTNDIFDLEYHQKLQAANVQKSNEDKHFKELVSKSTENFHSYVSYPLNQLSATEFNQPSSHHLDKENINVLSDKMDSFNSKLIDQLIEENLNVQEEDKEEELKKSSTKKYLCRNPITGEVYETEVSMRSKLADCSNVVPTQDRNVPNSYDANRTSIPVRQPPGGASSNIF</sequence>
<comment type="caution">
    <text evidence="2">The sequence shown here is derived from an EMBL/GenBank/DDBJ whole genome shotgun (WGS) entry which is preliminary data.</text>
</comment>
<name>A0AAV4T5T8_CAEEX</name>
<protein>
    <submittedName>
        <fullName evidence="2">Uncharacterized protein</fullName>
    </submittedName>
</protein>
<feature type="compositionally biased region" description="Polar residues" evidence="1">
    <location>
        <begin position="261"/>
        <end position="280"/>
    </location>
</feature>
<dbReference type="EMBL" id="BPLR01010784">
    <property type="protein sequence ID" value="GIY41953.1"/>
    <property type="molecule type" value="Genomic_DNA"/>
</dbReference>
<proteinExistence type="predicted"/>
<evidence type="ECO:0000256" key="1">
    <source>
        <dbReference type="SAM" id="MobiDB-lite"/>
    </source>
</evidence>
<gene>
    <name evidence="2" type="primary">AVEN_199648_1</name>
    <name evidence="2" type="ORF">CEXT_803431</name>
</gene>
<organism evidence="2 3">
    <name type="scientific">Caerostris extrusa</name>
    <name type="common">Bark spider</name>
    <name type="synonym">Caerostris bankana</name>
    <dbReference type="NCBI Taxonomy" id="172846"/>
    <lineage>
        <taxon>Eukaryota</taxon>
        <taxon>Metazoa</taxon>
        <taxon>Ecdysozoa</taxon>
        <taxon>Arthropoda</taxon>
        <taxon>Chelicerata</taxon>
        <taxon>Arachnida</taxon>
        <taxon>Araneae</taxon>
        <taxon>Araneomorphae</taxon>
        <taxon>Entelegynae</taxon>
        <taxon>Araneoidea</taxon>
        <taxon>Araneidae</taxon>
        <taxon>Caerostris</taxon>
    </lineage>
</organism>
<keyword evidence="3" id="KW-1185">Reference proteome</keyword>
<accession>A0AAV4T5T8</accession>
<dbReference type="Proteomes" id="UP001054945">
    <property type="component" value="Unassembled WGS sequence"/>
</dbReference>
<reference evidence="2 3" key="1">
    <citation type="submission" date="2021-06" db="EMBL/GenBank/DDBJ databases">
        <title>Caerostris extrusa draft genome.</title>
        <authorList>
            <person name="Kono N."/>
            <person name="Arakawa K."/>
        </authorList>
    </citation>
    <scope>NUCLEOTIDE SEQUENCE [LARGE SCALE GENOMIC DNA]</scope>
</reference>